<dbReference type="AlphaFoldDB" id="A0A6A5TW40"/>
<proteinExistence type="predicted"/>
<dbReference type="EMBL" id="ML976991">
    <property type="protein sequence ID" value="KAF1956524.1"/>
    <property type="molecule type" value="Genomic_DNA"/>
</dbReference>
<reference evidence="1" key="1">
    <citation type="journal article" date="2020" name="Stud. Mycol.">
        <title>101 Dothideomycetes genomes: a test case for predicting lifestyles and emergence of pathogens.</title>
        <authorList>
            <person name="Haridas S."/>
            <person name="Albert R."/>
            <person name="Binder M."/>
            <person name="Bloem J."/>
            <person name="Labutti K."/>
            <person name="Salamov A."/>
            <person name="Andreopoulos B."/>
            <person name="Baker S."/>
            <person name="Barry K."/>
            <person name="Bills G."/>
            <person name="Bluhm B."/>
            <person name="Cannon C."/>
            <person name="Castanera R."/>
            <person name="Culley D."/>
            <person name="Daum C."/>
            <person name="Ezra D."/>
            <person name="Gonzalez J."/>
            <person name="Henrissat B."/>
            <person name="Kuo A."/>
            <person name="Liang C."/>
            <person name="Lipzen A."/>
            <person name="Lutzoni F."/>
            <person name="Magnuson J."/>
            <person name="Mondo S."/>
            <person name="Nolan M."/>
            <person name="Ohm R."/>
            <person name="Pangilinan J."/>
            <person name="Park H.-J."/>
            <person name="Ramirez L."/>
            <person name="Alfaro M."/>
            <person name="Sun H."/>
            <person name="Tritt A."/>
            <person name="Yoshinaga Y."/>
            <person name="Zwiers L.-H."/>
            <person name="Turgeon B."/>
            <person name="Goodwin S."/>
            <person name="Spatafora J."/>
            <person name="Crous P."/>
            <person name="Grigoriev I."/>
        </authorList>
    </citation>
    <scope>NUCLEOTIDE SEQUENCE</scope>
    <source>
        <strain evidence="1">CBS 675.92</strain>
    </source>
</reference>
<gene>
    <name evidence="1" type="ORF">CC80DRAFT_59629</name>
</gene>
<keyword evidence="2" id="KW-1185">Reference proteome</keyword>
<name>A0A6A5TW40_9PLEO</name>
<dbReference type="Proteomes" id="UP000800035">
    <property type="component" value="Unassembled WGS sequence"/>
</dbReference>
<protein>
    <submittedName>
        <fullName evidence="1">Uncharacterized protein</fullName>
    </submittedName>
</protein>
<organism evidence="1 2">
    <name type="scientific">Byssothecium circinans</name>
    <dbReference type="NCBI Taxonomy" id="147558"/>
    <lineage>
        <taxon>Eukaryota</taxon>
        <taxon>Fungi</taxon>
        <taxon>Dikarya</taxon>
        <taxon>Ascomycota</taxon>
        <taxon>Pezizomycotina</taxon>
        <taxon>Dothideomycetes</taxon>
        <taxon>Pleosporomycetidae</taxon>
        <taxon>Pleosporales</taxon>
        <taxon>Massarineae</taxon>
        <taxon>Massarinaceae</taxon>
        <taxon>Byssothecium</taxon>
    </lineage>
</organism>
<evidence type="ECO:0000313" key="2">
    <source>
        <dbReference type="Proteomes" id="UP000800035"/>
    </source>
</evidence>
<evidence type="ECO:0000313" key="1">
    <source>
        <dbReference type="EMBL" id="KAF1956524.1"/>
    </source>
</evidence>
<sequence>MVPVPSRTRLIDSLSFFPSVLIANPTATTARSFNVQCSMFISACCTGDERTWRETIHQRPVLRRQDAPPLARKGPVFGLGFGLDLVLALALSLLDQAGNCGGLVGWLGR</sequence>
<accession>A0A6A5TW40</accession>